<dbReference type="Gene3D" id="3.30.980.10">
    <property type="entry name" value="Threonyl-trna Synthetase, Chain A, domain 2"/>
    <property type="match status" value="1"/>
</dbReference>
<dbReference type="SUPFAM" id="SSF52954">
    <property type="entry name" value="Class II aaRS ABD-related"/>
    <property type="match status" value="1"/>
</dbReference>
<evidence type="ECO:0000256" key="6">
    <source>
        <dbReference type="ARBA" id="ARBA00022723"/>
    </source>
</evidence>
<feature type="domain" description="Aminoacyl-transfer RNA synthetases class-II family profile" evidence="15">
    <location>
        <begin position="181"/>
        <end position="484"/>
    </location>
</feature>
<dbReference type="InterPro" id="IPR033728">
    <property type="entry name" value="ThrRS_core"/>
</dbReference>
<dbReference type="EMBL" id="MEZY01000048">
    <property type="protein sequence ID" value="OGD62533.1"/>
    <property type="molecule type" value="Genomic_DNA"/>
</dbReference>
<dbReference type="InterPro" id="IPR036621">
    <property type="entry name" value="Anticodon-bd_dom_sf"/>
</dbReference>
<evidence type="ECO:0000256" key="2">
    <source>
        <dbReference type="ARBA" id="ARBA00008226"/>
    </source>
</evidence>
<dbReference type="Gene3D" id="3.30.930.10">
    <property type="entry name" value="Bira Bifunctional Protein, Domain 2"/>
    <property type="match status" value="1"/>
</dbReference>
<organism evidence="16 17">
    <name type="scientific">Candidatus Berkelbacteria bacterium RIFOXYA2_FULL_43_10</name>
    <dbReference type="NCBI Taxonomy" id="1797472"/>
    <lineage>
        <taxon>Bacteria</taxon>
        <taxon>Candidatus Berkelbacteria</taxon>
    </lineage>
</organism>
<dbReference type="SUPFAM" id="SSF55186">
    <property type="entry name" value="ThrRS/AlaRS common domain"/>
    <property type="match status" value="1"/>
</dbReference>
<dbReference type="PANTHER" id="PTHR11451">
    <property type="entry name" value="THREONINE-TRNA LIGASE"/>
    <property type="match status" value="1"/>
</dbReference>
<evidence type="ECO:0000256" key="4">
    <source>
        <dbReference type="ARBA" id="ARBA00022555"/>
    </source>
</evidence>
<dbReference type="GO" id="GO:0004829">
    <property type="term" value="F:threonine-tRNA ligase activity"/>
    <property type="evidence" value="ECO:0007669"/>
    <property type="project" value="UniProtKB-UniRule"/>
</dbReference>
<dbReference type="InterPro" id="IPR006195">
    <property type="entry name" value="aa-tRNA-synth_II"/>
</dbReference>
<dbReference type="PANTHER" id="PTHR11451:SF44">
    <property type="entry name" value="THREONINE--TRNA LIGASE, CHLOROPLASTIC_MITOCHONDRIAL 2"/>
    <property type="match status" value="1"/>
</dbReference>
<dbReference type="FunFam" id="3.30.930.10:FF:000019">
    <property type="entry name" value="Threonine--tRNA ligase"/>
    <property type="match status" value="1"/>
</dbReference>
<comment type="catalytic activity">
    <reaction evidence="13 14">
        <text>tRNA(Thr) + L-threonine + ATP = L-threonyl-tRNA(Thr) + AMP + diphosphate + H(+)</text>
        <dbReference type="Rhea" id="RHEA:24624"/>
        <dbReference type="Rhea" id="RHEA-COMP:9670"/>
        <dbReference type="Rhea" id="RHEA-COMP:9704"/>
        <dbReference type="ChEBI" id="CHEBI:15378"/>
        <dbReference type="ChEBI" id="CHEBI:30616"/>
        <dbReference type="ChEBI" id="CHEBI:33019"/>
        <dbReference type="ChEBI" id="CHEBI:57926"/>
        <dbReference type="ChEBI" id="CHEBI:78442"/>
        <dbReference type="ChEBI" id="CHEBI:78534"/>
        <dbReference type="ChEBI" id="CHEBI:456215"/>
        <dbReference type="EC" id="6.1.1.3"/>
    </reaction>
</comment>
<feature type="binding site" evidence="14">
    <location>
        <position position="461"/>
    </location>
    <ligand>
        <name>Zn(2+)</name>
        <dbReference type="ChEBI" id="CHEBI:29105"/>
        <note>catalytic</note>
    </ligand>
</feature>
<keyword evidence="9 14" id="KW-0067">ATP-binding</keyword>
<evidence type="ECO:0000256" key="1">
    <source>
        <dbReference type="ARBA" id="ARBA00004496"/>
    </source>
</evidence>
<dbReference type="GO" id="GO:0006435">
    <property type="term" value="P:threonyl-tRNA aminoacylation"/>
    <property type="evidence" value="ECO:0007669"/>
    <property type="project" value="UniProtKB-UniRule"/>
</dbReference>
<dbReference type="InterPro" id="IPR012947">
    <property type="entry name" value="tRNA_SAD"/>
</dbReference>
<dbReference type="InterPro" id="IPR045864">
    <property type="entry name" value="aa-tRNA-synth_II/BPL/LPL"/>
</dbReference>
<comment type="caution">
    <text evidence="16">The sequence shown here is derived from an EMBL/GenBank/DDBJ whole genome shotgun (WGS) entry which is preliminary data.</text>
</comment>
<evidence type="ECO:0000313" key="16">
    <source>
        <dbReference type="EMBL" id="OGD62533.1"/>
    </source>
</evidence>
<evidence type="ECO:0000313" key="17">
    <source>
        <dbReference type="Proteomes" id="UP000178583"/>
    </source>
</evidence>
<evidence type="ECO:0000256" key="7">
    <source>
        <dbReference type="ARBA" id="ARBA00022741"/>
    </source>
</evidence>
<dbReference type="STRING" id="1797472.A2215_00695"/>
<dbReference type="CDD" id="cd00771">
    <property type="entry name" value="ThrRS_core"/>
    <property type="match status" value="1"/>
</dbReference>
<protein>
    <recommendedName>
        <fullName evidence="14">Threonine--tRNA ligase</fullName>
        <ecNumber evidence="14">6.1.1.3</ecNumber>
    </recommendedName>
    <alternativeName>
        <fullName evidence="14">Threonyl-tRNA synthetase</fullName>
        <shortName evidence="14">ThrRS</shortName>
    </alternativeName>
</protein>
<keyword evidence="12 14" id="KW-0030">Aminoacyl-tRNA synthetase</keyword>
<dbReference type="HAMAP" id="MF_00184">
    <property type="entry name" value="Thr_tRNA_synth"/>
    <property type="match status" value="1"/>
</dbReference>
<evidence type="ECO:0000256" key="8">
    <source>
        <dbReference type="ARBA" id="ARBA00022833"/>
    </source>
</evidence>
<keyword evidence="7 14" id="KW-0547">Nucleotide-binding</keyword>
<dbReference type="InterPro" id="IPR018163">
    <property type="entry name" value="Thr/Ala-tRNA-synth_IIc_edit"/>
</dbReference>
<dbReference type="GO" id="GO:0046872">
    <property type="term" value="F:metal ion binding"/>
    <property type="evidence" value="ECO:0007669"/>
    <property type="project" value="UniProtKB-KW"/>
</dbReference>
<comment type="subunit">
    <text evidence="14">Homodimer.</text>
</comment>
<evidence type="ECO:0000256" key="10">
    <source>
        <dbReference type="ARBA" id="ARBA00022884"/>
    </source>
</evidence>
<accession>A0A1F5E585</accession>
<evidence type="ECO:0000256" key="13">
    <source>
        <dbReference type="ARBA" id="ARBA00049515"/>
    </source>
</evidence>
<dbReference type="InterPro" id="IPR004154">
    <property type="entry name" value="Anticodon-bd"/>
</dbReference>
<keyword evidence="5 14" id="KW-0436">Ligase</keyword>
<dbReference type="PROSITE" id="PS50862">
    <property type="entry name" value="AA_TRNA_LIGASE_II"/>
    <property type="match status" value="1"/>
</dbReference>
<feature type="binding site" evidence="14">
    <location>
        <position position="284"/>
    </location>
    <ligand>
        <name>Zn(2+)</name>
        <dbReference type="ChEBI" id="CHEBI:29105"/>
        <note>catalytic</note>
    </ligand>
</feature>
<keyword evidence="10 14" id="KW-0694">RNA-binding</keyword>
<dbReference type="SUPFAM" id="SSF55681">
    <property type="entry name" value="Class II aaRS and biotin synthetases"/>
    <property type="match status" value="1"/>
</dbReference>
<keyword evidence="8 14" id="KW-0862">Zinc</keyword>
<sequence>MKYDIDTIRHSLSHVLAAAVLEMFPEAKLGIGPAIDDGFYYDFDLPRTLIPEDLAILEEKMKKIIQSNTVFEKYDEPKKRAIEFLKKVKQDYKVELAEELEGDLATFYRLKGSLGFTRDDNGAVNFVDLCKGPHVDSTSDLKDVGWKLNKIAGAYWRGDEKNKMMQRIYALAFEDKKTLEDYLKRMEEAEERDHRKLGQELDLFSFHEEGTGFVFLHPKGVAIWNQLLDWWREEHQKAGYLEIRTPIILARSLWEQSGHWDHYKENMYMTKIDGRDFAVKPMNCPGGMLYYKEKLHSYREFPLKIAEVGLVHRHELAGVLHGLMRVRSFWQDDAHVFCTSEQVETEVNAIFDLIDKMYKKLGLKYHVELSTKPEKGTIGSSEMWKKAEEALTSVLKKRGEDYKLNPGDGAFYGPKIDFHIEDAIGRTWQLGTIQLDFAMPEKFKLEYIAEDGKKARPVMLHRVVFGGIERFLGILIEHYAGAFPTWLAPVQVAVLPISDKHIAYAKQVTEELRNADIRVEIDERTESVGKKIREAEMQKIPYIVIVGDKEIDVKKVAVRVRGKGDVGQKDINDLVKEIMI</sequence>
<comment type="cofactor">
    <cofactor evidence="14">
        <name>Zn(2+)</name>
        <dbReference type="ChEBI" id="CHEBI:29105"/>
    </cofactor>
    <text evidence="14">Binds 1 zinc ion per subunit.</text>
</comment>
<feature type="region of interest" description="Catalytic" evidence="14">
    <location>
        <begin position="193"/>
        <end position="484"/>
    </location>
</feature>
<evidence type="ECO:0000256" key="11">
    <source>
        <dbReference type="ARBA" id="ARBA00022917"/>
    </source>
</evidence>
<evidence type="ECO:0000256" key="14">
    <source>
        <dbReference type="HAMAP-Rule" id="MF_00184"/>
    </source>
</evidence>
<dbReference type="Pfam" id="PF00587">
    <property type="entry name" value="tRNA-synt_2b"/>
    <property type="match status" value="1"/>
</dbReference>
<evidence type="ECO:0000259" key="15">
    <source>
        <dbReference type="PROSITE" id="PS50862"/>
    </source>
</evidence>
<keyword evidence="11 14" id="KW-0648">Protein biosynthesis</keyword>
<dbReference type="NCBIfam" id="TIGR00418">
    <property type="entry name" value="thrS"/>
    <property type="match status" value="1"/>
</dbReference>
<dbReference type="SMART" id="SM00863">
    <property type="entry name" value="tRNA_SAD"/>
    <property type="match status" value="1"/>
</dbReference>
<evidence type="ECO:0000256" key="5">
    <source>
        <dbReference type="ARBA" id="ARBA00022598"/>
    </source>
</evidence>
<dbReference type="GO" id="GO:0005524">
    <property type="term" value="F:ATP binding"/>
    <property type="evidence" value="ECO:0007669"/>
    <property type="project" value="UniProtKB-UniRule"/>
</dbReference>
<evidence type="ECO:0000256" key="3">
    <source>
        <dbReference type="ARBA" id="ARBA00022490"/>
    </source>
</evidence>
<feature type="binding site" evidence="14">
    <location>
        <position position="335"/>
    </location>
    <ligand>
        <name>Zn(2+)</name>
        <dbReference type="ChEBI" id="CHEBI:29105"/>
        <note>catalytic</note>
    </ligand>
</feature>
<dbReference type="AlphaFoldDB" id="A0A1F5E585"/>
<keyword evidence="6 14" id="KW-0479">Metal-binding</keyword>
<dbReference type="FunFam" id="3.40.50.800:FF:000001">
    <property type="entry name" value="Threonine--tRNA ligase"/>
    <property type="match status" value="1"/>
</dbReference>
<proteinExistence type="inferred from homology"/>
<comment type="similarity">
    <text evidence="2 14">Belongs to the class-II aminoacyl-tRNA synthetase family.</text>
</comment>
<dbReference type="InterPro" id="IPR002320">
    <property type="entry name" value="Thr-tRNA-ligase_IIa"/>
</dbReference>
<keyword evidence="4 14" id="KW-0820">tRNA-binding</keyword>
<dbReference type="Pfam" id="PF07973">
    <property type="entry name" value="tRNA_SAD"/>
    <property type="match status" value="1"/>
</dbReference>
<dbReference type="EC" id="6.1.1.3" evidence="14"/>
<comment type="subcellular location">
    <subcellularLocation>
        <location evidence="1 14">Cytoplasm</location>
    </subcellularLocation>
</comment>
<evidence type="ECO:0000256" key="9">
    <source>
        <dbReference type="ARBA" id="ARBA00022840"/>
    </source>
</evidence>
<name>A0A1F5E585_9BACT</name>
<dbReference type="Pfam" id="PF03129">
    <property type="entry name" value="HGTP_anticodon"/>
    <property type="match status" value="1"/>
</dbReference>
<dbReference type="Gene3D" id="3.30.54.20">
    <property type="match status" value="1"/>
</dbReference>
<dbReference type="Proteomes" id="UP000178583">
    <property type="component" value="Unassembled WGS sequence"/>
</dbReference>
<reference evidence="16 17" key="1">
    <citation type="journal article" date="2016" name="Nat. Commun.">
        <title>Thousands of microbial genomes shed light on interconnected biogeochemical processes in an aquifer system.</title>
        <authorList>
            <person name="Anantharaman K."/>
            <person name="Brown C.T."/>
            <person name="Hug L.A."/>
            <person name="Sharon I."/>
            <person name="Castelle C.J."/>
            <person name="Probst A.J."/>
            <person name="Thomas B.C."/>
            <person name="Singh A."/>
            <person name="Wilkins M.J."/>
            <person name="Karaoz U."/>
            <person name="Brodie E.L."/>
            <person name="Williams K.H."/>
            <person name="Hubbard S.S."/>
            <person name="Banfield J.F."/>
        </authorList>
    </citation>
    <scope>NUCLEOTIDE SEQUENCE [LARGE SCALE GENOMIC DNA]</scope>
</reference>
<dbReference type="InterPro" id="IPR047246">
    <property type="entry name" value="ThrRS_anticodon"/>
</dbReference>
<dbReference type="Gene3D" id="3.40.50.800">
    <property type="entry name" value="Anticodon-binding domain"/>
    <property type="match status" value="1"/>
</dbReference>
<gene>
    <name evidence="14" type="primary">thrS</name>
    <name evidence="16" type="ORF">A2215_00695</name>
</gene>
<dbReference type="GO" id="GO:0005737">
    <property type="term" value="C:cytoplasm"/>
    <property type="evidence" value="ECO:0007669"/>
    <property type="project" value="UniProtKB-SubCell"/>
</dbReference>
<dbReference type="GO" id="GO:0000049">
    <property type="term" value="F:tRNA binding"/>
    <property type="evidence" value="ECO:0007669"/>
    <property type="project" value="UniProtKB-KW"/>
</dbReference>
<dbReference type="CDD" id="cd00860">
    <property type="entry name" value="ThrRS_anticodon"/>
    <property type="match status" value="1"/>
</dbReference>
<evidence type="ECO:0000256" key="12">
    <source>
        <dbReference type="ARBA" id="ARBA00023146"/>
    </source>
</evidence>
<dbReference type="InterPro" id="IPR002314">
    <property type="entry name" value="aa-tRNA-synt_IIb"/>
</dbReference>
<dbReference type="PRINTS" id="PR01047">
    <property type="entry name" value="TRNASYNTHTHR"/>
</dbReference>
<keyword evidence="3 14" id="KW-0963">Cytoplasm</keyword>